<gene>
    <name evidence="2" type="ORF">F2Q68_00021345</name>
</gene>
<protein>
    <submittedName>
        <fullName evidence="2">Uncharacterized protein</fullName>
    </submittedName>
</protein>
<organism evidence="2 3">
    <name type="scientific">Brassica cretica</name>
    <name type="common">Mustard</name>
    <dbReference type="NCBI Taxonomy" id="69181"/>
    <lineage>
        <taxon>Eukaryota</taxon>
        <taxon>Viridiplantae</taxon>
        <taxon>Streptophyta</taxon>
        <taxon>Embryophyta</taxon>
        <taxon>Tracheophyta</taxon>
        <taxon>Spermatophyta</taxon>
        <taxon>Magnoliopsida</taxon>
        <taxon>eudicotyledons</taxon>
        <taxon>Gunneridae</taxon>
        <taxon>Pentapetalae</taxon>
        <taxon>rosids</taxon>
        <taxon>malvids</taxon>
        <taxon>Brassicales</taxon>
        <taxon>Brassicaceae</taxon>
        <taxon>Brassiceae</taxon>
        <taxon>Brassica</taxon>
    </lineage>
</organism>
<evidence type="ECO:0000313" key="3">
    <source>
        <dbReference type="Proteomes" id="UP000712281"/>
    </source>
</evidence>
<name>A0A8S9FPK2_BRACR</name>
<dbReference type="Proteomes" id="UP000712281">
    <property type="component" value="Unassembled WGS sequence"/>
</dbReference>
<comment type="caution">
    <text evidence="2">The sequence shown here is derived from an EMBL/GenBank/DDBJ whole genome shotgun (WGS) entry which is preliminary data.</text>
</comment>
<feature type="region of interest" description="Disordered" evidence="1">
    <location>
        <begin position="1"/>
        <end position="20"/>
    </location>
</feature>
<dbReference type="EMBL" id="QGKW02002228">
    <property type="protein sequence ID" value="KAF2535683.1"/>
    <property type="molecule type" value="Genomic_DNA"/>
</dbReference>
<accession>A0A8S9FPK2</accession>
<proteinExistence type="predicted"/>
<reference evidence="2" key="1">
    <citation type="submission" date="2019-12" db="EMBL/GenBank/DDBJ databases">
        <title>Genome sequencing and annotation of Brassica cretica.</title>
        <authorList>
            <person name="Studholme D.J."/>
            <person name="Sarris P.F."/>
        </authorList>
    </citation>
    <scope>NUCLEOTIDE SEQUENCE</scope>
    <source>
        <strain evidence="2">PFS-001/15</strain>
        <tissue evidence="2">Leaf</tissue>
    </source>
</reference>
<sequence length="129" mass="13938">MLEPGGLDPKIAGWNPEEPGGSSLDPEILLIGTRRLWGNPKGPYSAFIGKTTTGTCLDFAFCRSEAGHYRVPMISPVQLLLGDTIPCGLLLDLFGLATVFREDVCLQGSWLLKHEQGDTHLAIRFKGGA</sequence>
<dbReference type="AlphaFoldDB" id="A0A8S9FPK2"/>
<evidence type="ECO:0000256" key="1">
    <source>
        <dbReference type="SAM" id="MobiDB-lite"/>
    </source>
</evidence>
<evidence type="ECO:0000313" key="2">
    <source>
        <dbReference type="EMBL" id="KAF2535683.1"/>
    </source>
</evidence>